<comment type="caution">
    <text evidence="2">The sequence shown here is derived from an EMBL/GenBank/DDBJ whole genome shotgun (WGS) entry which is preliminary data.</text>
</comment>
<gene>
    <name evidence="2" type="ORF">CU669_15895</name>
</gene>
<dbReference type="AlphaFoldDB" id="A0A364NV69"/>
<organism evidence="2 3">
    <name type="scientific">Paramagnetospirillum kuznetsovii</name>
    <dbReference type="NCBI Taxonomy" id="2053833"/>
    <lineage>
        <taxon>Bacteria</taxon>
        <taxon>Pseudomonadati</taxon>
        <taxon>Pseudomonadota</taxon>
        <taxon>Alphaproteobacteria</taxon>
        <taxon>Rhodospirillales</taxon>
        <taxon>Magnetospirillaceae</taxon>
        <taxon>Paramagnetospirillum</taxon>
    </lineage>
</organism>
<dbReference type="Proteomes" id="UP000251075">
    <property type="component" value="Unassembled WGS sequence"/>
</dbReference>
<sequence>MGCIAAALALSGLSATATESVATRMEAAKAAHARGDIARAASELEAVIADLHGRLGKALAEFLPAPLASWQAEAPETQGLASAGGGFAVSRAYARDDASLNATLILDSPAVSSAALQFAANAPAQPNMRRVKIGGEDALLRWDATNRAGEIMLILGNRVLLQIEGDSLGSSDLLVDAAKGWNISGIRKYLAI</sequence>
<protein>
    <submittedName>
        <fullName evidence="2">Uncharacterized protein</fullName>
    </submittedName>
</protein>
<evidence type="ECO:0000313" key="2">
    <source>
        <dbReference type="EMBL" id="RAU20953.1"/>
    </source>
</evidence>
<proteinExistence type="predicted"/>
<accession>A0A364NV69</accession>
<keyword evidence="3" id="KW-1185">Reference proteome</keyword>
<evidence type="ECO:0000256" key="1">
    <source>
        <dbReference type="SAM" id="SignalP"/>
    </source>
</evidence>
<feature type="chain" id="PRO_5016711655" evidence="1">
    <location>
        <begin position="18"/>
        <end position="192"/>
    </location>
</feature>
<feature type="signal peptide" evidence="1">
    <location>
        <begin position="1"/>
        <end position="17"/>
    </location>
</feature>
<evidence type="ECO:0000313" key="3">
    <source>
        <dbReference type="Proteomes" id="UP000251075"/>
    </source>
</evidence>
<keyword evidence="1" id="KW-0732">Signal</keyword>
<name>A0A364NV69_9PROT</name>
<reference evidence="2 3" key="1">
    <citation type="submission" date="2017-11" db="EMBL/GenBank/DDBJ databases">
        <title>Draft genome sequence of magnetotactic bacterium Magnetospirillum kuznetsovii LBB-42.</title>
        <authorList>
            <person name="Grouzdev D.S."/>
            <person name="Rysina M.S."/>
            <person name="Baslerov R.V."/>
            <person name="Koziaeva V."/>
        </authorList>
    </citation>
    <scope>NUCLEOTIDE SEQUENCE [LARGE SCALE GENOMIC DNA]</scope>
    <source>
        <strain evidence="2 3">LBB-42</strain>
    </source>
</reference>
<dbReference type="OrthoDB" id="7352250at2"/>
<dbReference type="EMBL" id="PGTO01000015">
    <property type="protein sequence ID" value="RAU20953.1"/>
    <property type="molecule type" value="Genomic_DNA"/>
</dbReference>